<dbReference type="GO" id="GO:1903804">
    <property type="term" value="P:glycine import across plasma membrane"/>
    <property type="evidence" value="ECO:0000318"/>
    <property type="project" value="GO_Central"/>
</dbReference>
<dbReference type="PANTHER" id="PTHR11616">
    <property type="entry name" value="SODIUM/CHLORIDE DEPENDENT TRANSPORTER"/>
    <property type="match status" value="1"/>
</dbReference>
<dbReference type="Proteomes" id="UP000008549">
    <property type="component" value="Unassembled WGS sequence"/>
</dbReference>
<evidence type="ECO:0000256" key="8">
    <source>
        <dbReference type="ARBA" id="ARBA00023180"/>
    </source>
</evidence>
<protein>
    <submittedName>
        <fullName evidence="12">Protein CBR-SNF-8</fullName>
    </submittedName>
</protein>
<dbReference type="Pfam" id="PF00209">
    <property type="entry name" value="SNF"/>
    <property type="match status" value="1"/>
</dbReference>
<dbReference type="PANTHER" id="PTHR11616:SF321">
    <property type="entry name" value="SODIUM-DEPENDENT NUTRIENT AMINO ACID TRANSPORTER 1-RELATED"/>
    <property type="match status" value="1"/>
</dbReference>
<organism evidence="12 13">
    <name type="scientific">Caenorhabditis briggsae</name>
    <dbReference type="NCBI Taxonomy" id="6238"/>
    <lineage>
        <taxon>Eukaryota</taxon>
        <taxon>Metazoa</taxon>
        <taxon>Ecdysozoa</taxon>
        <taxon>Nematoda</taxon>
        <taxon>Chromadorea</taxon>
        <taxon>Rhabditida</taxon>
        <taxon>Rhabditina</taxon>
        <taxon>Rhabditomorpha</taxon>
        <taxon>Rhabditoidea</taxon>
        <taxon>Rhabditidae</taxon>
        <taxon>Peloderinae</taxon>
        <taxon>Caenorhabditis</taxon>
    </lineage>
</organism>
<dbReference type="InParanoid" id="A8X0N8"/>
<evidence type="ECO:0000256" key="1">
    <source>
        <dbReference type="ARBA" id="ARBA00004141"/>
    </source>
</evidence>
<dbReference type="HOGENOM" id="CLU_482537_0_0_1"/>
<dbReference type="OMA" id="SKIWIDA"/>
<evidence type="ECO:0000256" key="7">
    <source>
        <dbReference type="ARBA" id="ARBA00023136"/>
    </source>
</evidence>
<keyword evidence="3" id="KW-0813">Transport</keyword>
<feature type="region of interest" description="Disordered" evidence="10">
    <location>
        <begin position="543"/>
        <end position="565"/>
    </location>
</feature>
<dbReference type="AlphaFoldDB" id="A8X0N8"/>
<name>A8X0N8_CAEBR</name>
<dbReference type="SUPFAM" id="SSF161070">
    <property type="entry name" value="SNF-like"/>
    <property type="match status" value="1"/>
</dbReference>
<feature type="binding site" evidence="9">
    <location>
        <position position="43"/>
    </location>
    <ligand>
        <name>Na(+)</name>
        <dbReference type="ChEBI" id="CHEBI:29101"/>
        <label>1</label>
    </ligand>
</feature>
<evidence type="ECO:0000256" key="2">
    <source>
        <dbReference type="ARBA" id="ARBA00006459"/>
    </source>
</evidence>
<dbReference type="InterPro" id="IPR037272">
    <property type="entry name" value="SNS_sf"/>
</dbReference>
<keyword evidence="4 11" id="KW-0812">Transmembrane</keyword>
<reference evidence="12 13" key="1">
    <citation type="journal article" date="2003" name="PLoS Biol.">
        <title>The genome sequence of Caenorhabditis briggsae: a platform for comparative genomics.</title>
        <authorList>
            <person name="Stein L.D."/>
            <person name="Bao Z."/>
            <person name="Blasiar D."/>
            <person name="Blumenthal T."/>
            <person name="Brent M.R."/>
            <person name="Chen N."/>
            <person name="Chinwalla A."/>
            <person name="Clarke L."/>
            <person name="Clee C."/>
            <person name="Coghlan A."/>
            <person name="Coulson A."/>
            <person name="D'Eustachio P."/>
            <person name="Fitch D.H."/>
            <person name="Fulton L.A."/>
            <person name="Fulton R.E."/>
            <person name="Griffiths-Jones S."/>
            <person name="Harris T.W."/>
            <person name="Hillier L.W."/>
            <person name="Kamath R."/>
            <person name="Kuwabara P.E."/>
            <person name="Mardis E.R."/>
            <person name="Marra M.A."/>
            <person name="Miner T.L."/>
            <person name="Minx P."/>
            <person name="Mullikin J.C."/>
            <person name="Plumb R.W."/>
            <person name="Rogers J."/>
            <person name="Schein J.E."/>
            <person name="Sohrmann M."/>
            <person name="Spieth J."/>
            <person name="Stajich J.E."/>
            <person name="Wei C."/>
            <person name="Willey D."/>
            <person name="Wilson R.K."/>
            <person name="Durbin R."/>
            <person name="Waterston R.H."/>
        </authorList>
    </citation>
    <scope>NUCLEOTIDE SEQUENCE [LARGE SCALE GENOMIC DNA]</scope>
    <source>
        <strain evidence="12 13">AF16</strain>
    </source>
</reference>
<evidence type="ECO:0000256" key="3">
    <source>
        <dbReference type="ARBA" id="ARBA00022448"/>
    </source>
</evidence>
<dbReference type="GO" id="GO:0005283">
    <property type="term" value="F:amino acid:sodium symporter activity"/>
    <property type="evidence" value="ECO:0000318"/>
    <property type="project" value="GO_Central"/>
</dbReference>
<dbReference type="GO" id="GO:0015179">
    <property type="term" value="F:L-amino acid transmembrane transporter activity"/>
    <property type="evidence" value="ECO:0000318"/>
    <property type="project" value="GO_Central"/>
</dbReference>
<evidence type="ECO:0000256" key="5">
    <source>
        <dbReference type="ARBA" id="ARBA00022847"/>
    </source>
</evidence>
<dbReference type="GO" id="GO:0005886">
    <property type="term" value="C:plasma membrane"/>
    <property type="evidence" value="ECO:0000318"/>
    <property type="project" value="GO_Central"/>
</dbReference>
<feature type="transmembrane region" description="Helical" evidence="11">
    <location>
        <begin position="165"/>
        <end position="185"/>
    </location>
</feature>
<feature type="compositionally biased region" description="Basic and acidic residues" evidence="10">
    <location>
        <begin position="547"/>
        <end position="565"/>
    </location>
</feature>
<accession>A8X0N8</accession>
<feature type="transmembrane region" description="Helical" evidence="11">
    <location>
        <begin position="192"/>
        <end position="212"/>
    </location>
</feature>
<reference evidence="12 13" key="2">
    <citation type="journal article" date="2011" name="PLoS Genet.">
        <title>Caenorhabditis briggsae recombinant inbred line genotypes reveal inter-strain incompatibility and the evolution of recombination.</title>
        <authorList>
            <person name="Ross J.A."/>
            <person name="Koboldt D.C."/>
            <person name="Staisch J.E."/>
            <person name="Chamberlin H.M."/>
            <person name="Gupta B.P."/>
            <person name="Miller R.D."/>
            <person name="Baird S.E."/>
            <person name="Haag E.S."/>
        </authorList>
    </citation>
    <scope>NUCLEOTIDE SEQUENCE [LARGE SCALE GENOMIC DNA]</scope>
    <source>
        <strain evidence="12 13">AF16</strain>
    </source>
</reference>
<sequence length="565" mass="66435">MVETENLIATKKESKNEEPSRHQFKTWYEYFFSVNNLCIGLTNFIIFPAKVHEYRGGAFLIAYFCMLIVIGYPAHYLESIIGQYHRSSLMLFMIRCAPILQGFDCYQFFDEKCPDLRSGHIVFKGVCVNETDLPTEGIQSAEEQYLHSVVHKSVKSHMSFSNFDSGMACSIFIIWLSIAFIQLRAGNKTTPLIYVPTVIIFLICPFFFFRALHLDGLILTHSTWPVLLRQVAHNAWLWVLFYYIAILVVGWKFCACCSSEDYLCFSCGCYSFFYKITFLKLLYNRSFYSHGFGGSTYIPMVEDVQKVATGLFITAEVLTVLECYGLKIFYGDIHSLMGNPSDSQWSHAYTWSFWKWRWRMAPAFSIFHVLTSFFRQYPSPENDPDYNYYYDFILFFLVFLVIIIPLIFGYRSYSKIVRYLAKYEKNVSCMLDLAYSNNFFPEENCLPEREPYDQDGYWKSVYLSIETPDRTKILEWELDRTDVKDFQIEEMEIGEESDEEYNSEDEQLEELLNSEFSKSIESFEEATATVEPLTVTFETYNDLWFPNDDKENDHKKQKNLDHYSY</sequence>
<gene>
    <name evidence="12" type="primary">Cbr-snf-8</name>
    <name evidence="12" type="ORF">CBG_06202</name>
</gene>
<dbReference type="EMBL" id="HE600986">
    <property type="protein sequence ID" value="CAP26198.1"/>
    <property type="molecule type" value="Genomic_DNA"/>
</dbReference>
<evidence type="ECO:0000313" key="12">
    <source>
        <dbReference type="EMBL" id="CAP26198.1"/>
    </source>
</evidence>
<proteinExistence type="inferred from homology"/>
<comment type="similarity">
    <text evidence="2">Belongs to the sodium:neurotransmitter symporter (SNF) (TC 2.A.22) family.</text>
</comment>
<evidence type="ECO:0000256" key="6">
    <source>
        <dbReference type="ARBA" id="ARBA00022989"/>
    </source>
</evidence>
<keyword evidence="7 11" id="KW-0472">Membrane</keyword>
<dbReference type="GO" id="GO:0046872">
    <property type="term" value="F:metal ion binding"/>
    <property type="evidence" value="ECO:0007669"/>
    <property type="project" value="UniProtKB-KW"/>
</dbReference>
<evidence type="ECO:0000256" key="9">
    <source>
        <dbReference type="PIRSR" id="PIRSR600175-1"/>
    </source>
</evidence>
<keyword evidence="8" id="KW-0325">Glycoprotein</keyword>
<dbReference type="GeneID" id="8575432"/>
<dbReference type="InterPro" id="IPR000175">
    <property type="entry name" value="Na/ntran_symport"/>
</dbReference>
<dbReference type="eggNOG" id="KOG3660">
    <property type="taxonomic scope" value="Eukaryota"/>
</dbReference>
<keyword evidence="9" id="KW-0479">Metal-binding</keyword>
<keyword evidence="6 11" id="KW-1133">Transmembrane helix</keyword>
<feature type="transmembrane region" description="Helical" evidence="11">
    <location>
        <begin position="27"/>
        <end position="46"/>
    </location>
</feature>
<evidence type="ECO:0000256" key="10">
    <source>
        <dbReference type="SAM" id="MobiDB-lite"/>
    </source>
</evidence>
<dbReference type="GO" id="GO:0035725">
    <property type="term" value="P:sodium ion transmembrane transport"/>
    <property type="evidence" value="ECO:0000318"/>
    <property type="project" value="GO_Central"/>
</dbReference>
<feature type="transmembrane region" description="Helical" evidence="11">
    <location>
        <begin position="388"/>
        <end position="410"/>
    </location>
</feature>
<dbReference type="RefSeq" id="XP_002633435.1">
    <property type="nucleotide sequence ID" value="XM_002633389.1"/>
</dbReference>
<dbReference type="CTD" id="8575432"/>
<evidence type="ECO:0000313" key="13">
    <source>
        <dbReference type="Proteomes" id="UP000008549"/>
    </source>
</evidence>
<keyword evidence="5" id="KW-0769">Symport</keyword>
<feature type="transmembrane region" description="Helical" evidence="11">
    <location>
        <begin position="235"/>
        <end position="255"/>
    </location>
</feature>
<dbReference type="KEGG" id="cbr:CBG_06202"/>
<feature type="transmembrane region" description="Helical" evidence="11">
    <location>
        <begin position="262"/>
        <end position="283"/>
    </location>
</feature>
<dbReference type="PROSITE" id="PS50267">
    <property type="entry name" value="NA_NEUROTRAN_SYMP_3"/>
    <property type="match status" value="1"/>
</dbReference>
<keyword evidence="9" id="KW-0915">Sodium</keyword>
<keyword evidence="13" id="KW-1185">Reference proteome</keyword>
<feature type="transmembrane region" description="Helical" evidence="11">
    <location>
        <begin position="58"/>
        <end position="77"/>
    </location>
</feature>
<evidence type="ECO:0000256" key="11">
    <source>
        <dbReference type="SAM" id="Phobius"/>
    </source>
</evidence>
<evidence type="ECO:0000256" key="4">
    <source>
        <dbReference type="ARBA" id="ARBA00022692"/>
    </source>
</evidence>
<comment type="subcellular location">
    <subcellularLocation>
        <location evidence="1">Membrane</location>
        <topology evidence="1">Multi-pass membrane protein</topology>
    </subcellularLocation>
</comment>